<dbReference type="PROSITE" id="PS00624">
    <property type="entry name" value="GMC_OXRED_2"/>
    <property type="match status" value="1"/>
</dbReference>
<evidence type="ECO:0000256" key="1">
    <source>
        <dbReference type="ARBA" id="ARBA00001974"/>
    </source>
</evidence>
<feature type="chain" id="PRO_5040165438" evidence="6">
    <location>
        <begin position="23"/>
        <end position="777"/>
    </location>
</feature>
<reference evidence="8" key="1">
    <citation type="submission" date="2022-06" db="EMBL/GenBank/DDBJ databases">
        <title>Complete genome sequences of two strains of the flax pathogen Septoria linicola.</title>
        <authorList>
            <person name="Lapalu N."/>
            <person name="Simon A."/>
            <person name="Demenou B."/>
            <person name="Paumier D."/>
            <person name="Guillot M.-P."/>
            <person name="Gout L."/>
            <person name="Valade R."/>
        </authorList>
    </citation>
    <scope>NUCLEOTIDE SEQUENCE</scope>
    <source>
        <strain evidence="8">SE15195</strain>
    </source>
</reference>
<dbReference type="Pfam" id="PF13450">
    <property type="entry name" value="NAD_binding_8"/>
    <property type="match status" value="1"/>
</dbReference>
<dbReference type="AlphaFoldDB" id="A0A9Q9AVK5"/>
<dbReference type="InterPro" id="IPR012132">
    <property type="entry name" value="GMC_OxRdtase"/>
</dbReference>
<keyword evidence="9" id="KW-1185">Reference proteome</keyword>
<dbReference type="Pfam" id="PF05199">
    <property type="entry name" value="GMC_oxred_C"/>
    <property type="match status" value="1"/>
</dbReference>
<gene>
    <name evidence="8" type="ORF">Slin15195_G048100</name>
</gene>
<keyword evidence="6" id="KW-0732">Signal</keyword>
<keyword evidence="3" id="KW-0285">Flavoprotein</keyword>
<dbReference type="Pfam" id="PF00732">
    <property type="entry name" value="GMC_oxred_N"/>
    <property type="match status" value="1"/>
</dbReference>
<evidence type="ECO:0000313" key="9">
    <source>
        <dbReference type="Proteomes" id="UP001056384"/>
    </source>
</evidence>
<dbReference type="InterPro" id="IPR000172">
    <property type="entry name" value="GMC_OxRdtase_N"/>
</dbReference>
<comment type="similarity">
    <text evidence="2">Belongs to the GMC oxidoreductase family.</text>
</comment>
<feature type="domain" description="Glucose-methanol-choline oxidoreductase N-terminal" evidence="7">
    <location>
        <begin position="407"/>
        <end position="421"/>
    </location>
</feature>
<dbReference type="SUPFAM" id="SSF54373">
    <property type="entry name" value="FAD-linked reductases, C-terminal domain"/>
    <property type="match status" value="1"/>
</dbReference>
<feature type="region of interest" description="Disordered" evidence="5">
    <location>
        <begin position="22"/>
        <end position="45"/>
    </location>
</feature>
<organism evidence="8 9">
    <name type="scientific">Septoria linicola</name>
    <dbReference type="NCBI Taxonomy" id="215465"/>
    <lineage>
        <taxon>Eukaryota</taxon>
        <taxon>Fungi</taxon>
        <taxon>Dikarya</taxon>
        <taxon>Ascomycota</taxon>
        <taxon>Pezizomycotina</taxon>
        <taxon>Dothideomycetes</taxon>
        <taxon>Dothideomycetidae</taxon>
        <taxon>Mycosphaerellales</taxon>
        <taxon>Mycosphaerellaceae</taxon>
        <taxon>Septoria</taxon>
    </lineage>
</organism>
<dbReference type="PANTHER" id="PTHR11552:SF147">
    <property type="entry name" value="CHOLINE DEHYDROGENASE, MITOCHONDRIAL"/>
    <property type="match status" value="1"/>
</dbReference>
<comment type="cofactor">
    <cofactor evidence="1">
        <name>FAD</name>
        <dbReference type="ChEBI" id="CHEBI:57692"/>
    </cofactor>
</comment>
<keyword evidence="4" id="KW-0274">FAD</keyword>
<evidence type="ECO:0000256" key="5">
    <source>
        <dbReference type="SAM" id="MobiDB-lite"/>
    </source>
</evidence>
<evidence type="ECO:0000256" key="3">
    <source>
        <dbReference type="ARBA" id="ARBA00022630"/>
    </source>
</evidence>
<evidence type="ECO:0000256" key="2">
    <source>
        <dbReference type="ARBA" id="ARBA00010790"/>
    </source>
</evidence>
<feature type="signal peptide" evidence="6">
    <location>
        <begin position="1"/>
        <end position="22"/>
    </location>
</feature>
<dbReference type="Proteomes" id="UP001056384">
    <property type="component" value="Chromosome 3"/>
</dbReference>
<name>A0A9Q9AVK5_9PEZI</name>
<evidence type="ECO:0000256" key="6">
    <source>
        <dbReference type="SAM" id="SignalP"/>
    </source>
</evidence>
<dbReference type="GO" id="GO:0050660">
    <property type="term" value="F:flavin adenine dinucleotide binding"/>
    <property type="evidence" value="ECO:0007669"/>
    <property type="project" value="InterPro"/>
</dbReference>
<evidence type="ECO:0000313" key="8">
    <source>
        <dbReference type="EMBL" id="USW51491.1"/>
    </source>
</evidence>
<dbReference type="InterPro" id="IPR036188">
    <property type="entry name" value="FAD/NAD-bd_sf"/>
</dbReference>
<dbReference type="EMBL" id="CP099420">
    <property type="protein sequence ID" value="USW51491.1"/>
    <property type="molecule type" value="Genomic_DNA"/>
</dbReference>
<dbReference type="SUPFAM" id="SSF51905">
    <property type="entry name" value="FAD/NAD(P)-binding domain"/>
    <property type="match status" value="1"/>
</dbReference>
<protein>
    <submittedName>
        <fullName evidence="8">Glucose-methanol-choline oxidoreductase, FAD/NAD(P)-binding domain superfamily</fullName>
    </submittedName>
</protein>
<evidence type="ECO:0000259" key="7">
    <source>
        <dbReference type="PROSITE" id="PS00624"/>
    </source>
</evidence>
<evidence type="ECO:0000256" key="4">
    <source>
        <dbReference type="ARBA" id="ARBA00022827"/>
    </source>
</evidence>
<dbReference type="GO" id="GO:0016614">
    <property type="term" value="F:oxidoreductase activity, acting on CH-OH group of donors"/>
    <property type="evidence" value="ECO:0007669"/>
    <property type="project" value="InterPro"/>
</dbReference>
<feature type="compositionally biased region" description="Basic and acidic residues" evidence="5">
    <location>
        <begin position="23"/>
        <end position="36"/>
    </location>
</feature>
<dbReference type="PANTHER" id="PTHR11552">
    <property type="entry name" value="GLUCOSE-METHANOL-CHOLINE GMC OXIDOREDUCTASE"/>
    <property type="match status" value="1"/>
</dbReference>
<sequence>MRLHRFVDFALLVSALAVPAQQHKHEDTHQVRDDAHSHKHTKQKRQYIADPYQQGIYDYIVVGSGPGGGPLACRLARAGFNTLLIEAGTDTSGYVDTQIPSYHPRASELPRQLWQYFVKRYADPALQLRDPKFTYKTPDLPIYGGAEYTGQPPPRPGGWTYLLPNGRYYVGFNPPPGAEPLGLLYARGSALGGSTQMSAMAMVTPHEEDWTNIGLATGNLSGWDPDVMRSYFVKLERCRYLIQSVVGHGFNGWLDPLTLVLRDLKLLSLIIATATALGKTAGFIGEALATLTGLAHIFAADLNAPGPTRDQDTDVWQVPASVDPTPGTRSGVVNFIHETVQRGHPLTVQLDTFVTKILIDNNGYAPRAFGVAYEYGPNLQYTSPLATGAHGVPGYVFARREVIISCGAYETPKLLKLSGIGPAQELAQWGIPIVRDLPGVGLNMQDRYEIGSVGVATTPFKAFAPCTYSYTLPDPCLDEFQRGTTEVERGPYTSNGLALGTTFRSSVADDLIPDIFIVAVPAYFAGYYPGYARAAVLDAIHWTFVVLKMKTRNNAGTVTLRSLDPLDQPEINFNNFAIGGDLDVQAVAEGVQRARDIYNLVIPLDGSLTEEVPGPAYLFGPLLNSFIRDYAWGHHVCCTAKIGNYADPFAVVDDAFRVFGIDGLRIVDNSVWPRIPAYYPTVPLYMMSEKAADVILGQPPQVIGLDAFNSFDAGGIGGTLGGAIIGTVAGLGNPDVGPAGILGQLGGLLGATPGFGGNPPAKLKRWIDRTSAYFKRA</sequence>
<dbReference type="Gene3D" id="3.30.560.10">
    <property type="entry name" value="Glucose Oxidase, domain 3"/>
    <property type="match status" value="1"/>
</dbReference>
<proteinExistence type="inferred from homology"/>
<accession>A0A9Q9AVK5</accession>
<dbReference type="Gene3D" id="3.50.50.60">
    <property type="entry name" value="FAD/NAD(P)-binding domain"/>
    <property type="match status" value="2"/>
</dbReference>
<dbReference type="InterPro" id="IPR007867">
    <property type="entry name" value="GMC_OxRtase_C"/>
</dbReference>